<keyword evidence="1" id="KW-1133">Transmembrane helix</keyword>
<dbReference type="Proteomes" id="UP001209083">
    <property type="component" value="Chromosome"/>
</dbReference>
<dbReference type="Pfam" id="PF19650">
    <property type="entry name" value="DUF6153"/>
    <property type="match status" value="1"/>
</dbReference>
<dbReference type="RefSeq" id="WP_349640494.1">
    <property type="nucleotide sequence ID" value="NZ_CP090958.1"/>
</dbReference>
<evidence type="ECO:0000313" key="2">
    <source>
        <dbReference type="EMBL" id="WGW13671.1"/>
    </source>
</evidence>
<evidence type="ECO:0000313" key="3">
    <source>
        <dbReference type="Proteomes" id="UP001209083"/>
    </source>
</evidence>
<gene>
    <name evidence="2" type="ORF">LWF01_07910</name>
</gene>
<name>A0ABY8QY00_9MICO</name>
<dbReference type="InterPro" id="IPR046151">
    <property type="entry name" value="DUF6153"/>
</dbReference>
<feature type="transmembrane region" description="Helical" evidence="1">
    <location>
        <begin position="92"/>
        <end position="110"/>
    </location>
</feature>
<organism evidence="2 3">
    <name type="scientific">Saxibacter everestensis</name>
    <dbReference type="NCBI Taxonomy" id="2909229"/>
    <lineage>
        <taxon>Bacteria</taxon>
        <taxon>Bacillati</taxon>
        <taxon>Actinomycetota</taxon>
        <taxon>Actinomycetes</taxon>
        <taxon>Micrococcales</taxon>
        <taxon>Brevibacteriaceae</taxon>
        <taxon>Saxibacter</taxon>
    </lineage>
</organism>
<feature type="transmembrane region" description="Helical" evidence="1">
    <location>
        <begin position="14"/>
        <end position="38"/>
    </location>
</feature>
<protein>
    <submittedName>
        <fullName evidence="2">DUF6153 family protein</fullName>
    </submittedName>
</protein>
<proteinExistence type="predicted"/>
<evidence type="ECO:0000256" key="1">
    <source>
        <dbReference type="SAM" id="Phobius"/>
    </source>
</evidence>
<keyword evidence="3" id="KW-1185">Reference proteome</keyword>
<sequence length="151" mass="15410">MQAAFSGRQRPRDVLAPVAWLFGIAALIVGVLAMHVWVGGHGHQAVATPGIPAAAPDSGSAGHHAAGSAAASGSGAESTSHCAGTGCGGHDVTVAAACILALVLLTLISVRKLPSAWLLPRHLRSLFRAPLPPTSRRRPPRSLAELSILRC</sequence>
<dbReference type="EMBL" id="CP090958">
    <property type="protein sequence ID" value="WGW13671.1"/>
    <property type="molecule type" value="Genomic_DNA"/>
</dbReference>
<keyword evidence="1" id="KW-0472">Membrane</keyword>
<accession>A0ABY8QY00</accession>
<keyword evidence="1" id="KW-0812">Transmembrane</keyword>
<reference evidence="2 3" key="1">
    <citation type="submission" date="2023-05" db="EMBL/GenBank/DDBJ databases">
        <title>Lithophilousrod everest ZFBP1038 complete genpme.</title>
        <authorList>
            <person name="Tian M."/>
        </authorList>
    </citation>
    <scope>NUCLEOTIDE SEQUENCE [LARGE SCALE GENOMIC DNA]</scope>
    <source>
        <strain evidence="2 3">ZFBP1038</strain>
    </source>
</reference>